<dbReference type="Proteomes" id="UP000218811">
    <property type="component" value="Unassembled WGS sequence"/>
</dbReference>
<feature type="region of interest" description="Disordered" evidence="1">
    <location>
        <begin position="158"/>
        <end position="199"/>
    </location>
</feature>
<feature type="compositionally biased region" description="Basic residues" evidence="1">
    <location>
        <begin position="264"/>
        <end position="273"/>
    </location>
</feature>
<feature type="compositionally biased region" description="Basic and acidic residues" evidence="1">
    <location>
        <begin position="100"/>
        <end position="114"/>
    </location>
</feature>
<protein>
    <submittedName>
        <fullName evidence="2">Uncharacterized protein</fullName>
    </submittedName>
</protein>
<organism evidence="2 3">
    <name type="scientific">Wolfiporia cocos (strain MD-104)</name>
    <name type="common">Brown rot fungus</name>
    <dbReference type="NCBI Taxonomy" id="742152"/>
    <lineage>
        <taxon>Eukaryota</taxon>
        <taxon>Fungi</taxon>
        <taxon>Dikarya</taxon>
        <taxon>Basidiomycota</taxon>
        <taxon>Agaricomycotina</taxon>
        <taxon>Agaricomycetes</taxon>
        <taxon>Polyporales</taxon>
        <taxon>Phaeolaceae</taxon>
        <taxon>Wolfiporia</taxon>
    </lineage>
</organism>
<feature type="compositionally biased region" description="Acidic residues" evidence="1">
    <location>
        <begin position="168"/>
        <end position="184"/>
    </location>
</feature>
<feature type="compositionally biased region" description="Polar residues" evidence="1">
    <location>
        <begin position="185"/>
        <end position="199"/>
    </location>
</feature>
<feature type="compositionally biased region" description="Polar residues" evidence="1">
    <location>
        <begin position="237"/>
        <end position="254"/>
    </location>
</feature>
<keyword evidence="3" id="KW-1185">Reference proteome</keyword>
<dbReference type="OrthoDB" id="3021720at2759"/>
<evidence type="ECO:0000313" key="2">
    <source>
        <dbReference type="EMBL" id="PCH37945.1"/>
    </source>
</evidence>
<feature type="region of interest" description="Disordered" evidence="1">
    <location>
        <begin position="218"/>
        <end position="320"/>
    </location>
</feature>
<sequence>MYDYPLPAPASTTPPPSPHKGHAHQHVQKEGQRSHSPISHISTLLPGHTGAHAHHQYSPSTRAADISRLLDPAYASGSSSSGSSTNTSPTQRKHAQTRAYVDRNGDLHDPDYRDFPVLPPSARTSLNMARRRRSHALPRSRSVSRQIDRRYSSYSLTPRPEWERDWSTEVEDEDADALADDDNESQSQHSPFASHATTRRSATIHVAHAYHGYQPYVGEPQPILSSTPSGSLEDEQSPSLALQDSPLQESTFLTDESEELQQEKRKKAPRRSSGHSSMLRMSNKKPEAQLAVSPVQSSSYEKSEAERAPQQQFSITGDDTDEVPSCAASLRQHWAATVLRFRFGLFHAKRRLGVRRRSDAS</sequence>
<dbReference type="AlphaFoldDB" id="A0A2H3J8J4"/>
<dbReference type="EMBL" id="KB467942">
    <property type="protein sequence ID" value="PCH37945.1"/>
    <property type="molecule type" value="Genomic_DNA"/>
</dbReference>
<proteinExistence type="predicted"/>
<name>A0A2H3J8J4_WOLCO</name>
<dbReference type="STRING" id="742152.A0A2H3J8J4"/>
<evidence type="ECO:0000256" key="1">
    <source>
        <dbReference type="SAM" id="MobiDB-lite"/>
    </source>
</evidence>
<feature type="region of interest" description="Disordered" evidence="1">
    <location>
        <begin position="73"/>
        <end position="145"/>
    </location>
</feature>
<dbReference type="OMA" id="DYRHFPV"/>
<feature type="compositionally biased region" description="Pro residues" evidence="1">
    <location>
        <begin position="1"/>
        <end position="18"/>
    </location>
</feature>
<accession>A0A2H3J8J4</accession>
<gene>
    <name evidence="2" type="ORF">WOLCODRAFT_96170</name>
</gene>
<feature type="compositionally biased region" description="Basic residues" evidence="1">
    <location>
        <begin position="129"/>
        <end position="138"/>
    </location>
</feature>
<evidence type="ECO:0000313" key="3">
    <source>
        <dbReference type="Proteomes" id="UP000218811"/>
    </source>
</evidence>
<reference evidence="2 3" key="1">
    <citation type="journal article" date="2012" name="Science">
        <title>The Paleozoic origin of enzymatic lignin decomposition reconstructed from 31 fungal genomes.</title>
        <authorList>
            <person name="Floudas D."/>
            <person name="Binder M."/>
            <person name="Riley R."/>
            <person name="Barry K."/>
            <person name="Blanchette R.A."/>
            <person name="Henrissat B."/>
            <person name="Martinez A.T."/>
            <person name="Otillar R."/>
            <person name="Spatafora J.W."/>
            <person name="Yadav J.S."/>
            <person name="Aerts A."/>
            <person name="Benoit I."/>
            <person name="Boyd A."/>
            <person name="Carlson A."/>
            <person name="Copeland A."/>
            <person name="Coutinho P.M."/>
            <person name="de Vries R.P."/>
            <person name="Ferreira P."/>
            <person name="Findley K."/>
            <person name="Foster B."/>
            <person name="Gaskell J."/>
            <person name="Glotzer D."/>
            <person name="Gorecki P."/>
            <person name="Heitman J."/>
            <person name="Hesse C."/>
            <person name="Hori C."/>
            <person name="Igarashi K."/>
            <person name="Jurgens J.A."/>
            <person name="Kallen N."/>
            <person name="Kersten P."/>
            <person name="Kohler A."/>
            <person name="Kuees U."/>
            <person name="Kumar T.K.A."/>
            <person name="Kuo A."/>
            <person name="LaButti K."/>
            <person name="Larrondo L.F."/>
            <person name="Lindquist E."/>
            <person name="Ling A."/>
            <person name="Lombard V."/>
            <person name="Lucas S."/>
            <person name="Lundell T."/>
            <person name="Martin R."/>
            <person name="McLaughlin D.J."/>
            <person name="Morgenstern I."/>
            <person name="Morin E."/>
            <person name="Murat C."/>
            <person name="Nagy L.G."/>
            <person name="Nolan M."/>
            <person name="Ohm R.A."/>
            <person name="Patyshakuliyeva A."/>
            <person name="Rokas A."/>
            <person name="Ruiz-Duenas F.J."/>
            <person name="Sabat G."/>
            <person name="Salamov A."/>
            <person name="Samejima M."/>
            <person name="Schmutz J."/>
            <person name="Slot J.C."/>
            <person name="St John F."/>
            <person name="Stenlid J."/>
            <person name="Sun H."/>
            <person name="Sun S."/>
            <person name="Syed K."/>
            <person name="Tsang A."/>
            <person name="Wiebenga A."/>
            <person name="Young D."/>
            <person name="Pisabarro A."/>
            <person name="Eastwood D.C."/>
            <person name="Martin F."/>
            <person name="Cullen D."/>
            <person name="Grigoriev I.V."/>
            <person name="Hibbett D.S."/>
        </authorList>
    </citation>
    <scope>NUCLEOTIDE SEQUENCE [LARGE SCALE GENOMIC DNA]</scope>
    <source>
        <strain evidence="2 3">MD-104</strain>
    </source>
</reference>
<feature type="region of interest" description="Disordered" evidence="1">
    <location>
        <begin position="1"/>
        <end position="60"/>
    </location>
</feature>